<name>A0A9Q0RY04_9DIPT</name>
<dbReference type="AlphaFoldDB" id="A0A9Q0RY04"/>
<keyword evidence="5 17" id="KW-0547">Nucleotide-binding</keyword>
<comment type="caution">
    <text evidence="20">The sequence shown here is derived from an EMBL/GenBank/DDBJ whole genome shotgun (WGS) entry which is preliminary data.</text>
</comment>
<dbReference type="InterPro" id="IPR020751">
    <property type="entry name" value="aa-tRNA-synth_I_codon-bd_sub2"/>
</dbReference>
<feature type="domain" description="Glutamyl/glutaminyl-tRNA synthetase class Ib catalytic" evidence="18">
    <location>
        <begin position="37"/>
        <end position="349"/>
    </location>
</feature>
<evidence type="ECO:0000256" key="6">
    <source>
        <dbReference type="ARBA" id="ARBA00022840"/>
    </source>
</evidence>
<dbReference type="Gene3D" id="3.40.50.620">
    <property type="entry name" value="HUPs"/>
    <property type="match status" value="1"/>
</dbReference>
<evidence type="ECO:0000256" key="5">
    <source>
        <dbReference type="ARBA" id="ARBA00022741"/>
    </source>
</evidence>
<evidence type="ECO:0000256" key="17">
    <source>
        <dbReference type="RuleBase" id="RU363037"/>
    </source>
</evidence>
<dbReference type="GO" id="GO:0004818">
    <property type="term" value="F:glutamate-tRNA ligase activity"/>
    <property type="evidence" value="ECO:0007669"/>
    <property type="project" value="UniProtKB-EC"/>
</dbReference>
<evidence type="ECO:0000256" key="16">
    <source>
        <dbReference type="ARBA" id="ARBA00047689"/>
    </source>
</evidence>
<evidence type="ECO:0000259" key="19">
    <source>
        <dbReference type="Pfam" id="PF19269"/>
    </source>
</evidence>
<dbReference type="Gene3D" id="1.10.10.350">
    <property type="match status" value="1"/>
</dbReference>
<gene>
    <name evidence="20" type="primary">ears2</name>
    <name evidence="20" type="ORF">Bhyg_14978</name>
</gene>
<dbReference type="InterPro" id="IPR045462">
    <property type="entry name" value="aa-tRNA-synth_I_cd-bd"/>
</dbReference>
<dbReference type="EC" id="6.1.1.17" evidence="3"/>
<keyword evidence="21" id="KW-1185">Reference proteome</keyword>
<evidence type="ECO:0000256" key="8">
    <source>
        <dbReference type="ARBA" id="ARBA00023146"/>
    </source>
</evidence>
<evidence type="ECO:0000256" key="10">
    <source>
        <dbReference type="ARBA" id="ARBA00044054"/>
    </source>
</evidence>
<protein>
    <recommendedName>
        <fullName evidence="11">Nondiscriminating glutamyl-tRNA synthetase EARS2, mitochondrial</fullName>
        <ecNumber evidence="3">6.1.1.17</ecNumber>
        <ecNumber evidence="10">6.1.1.24</ecNumber>
    </recommendedName>
    <alternativeName>
        <fullName evidence="13">Glutamate--tRNA(Gln) ligase EARS2, mitochondrial</fullName>
    </alternativeName>
    <alternativeName>
        <fullName evidence="9">Glutamyl-tRNA synthetase</fullName>
    </alternativeName>
    <alternativeName>
        <fullName evidence="12">Mitochondrial glutamyl-tRNA synthetase</fullName>
    </alternativeName>
</protein>
<dbReference type="EMBL" id="WJQU01000004">
    <property type="protein sequence ID" value="KAJ6636388.1"/>
    <property type="molecule type" value="Genomic_DNA"/>
</dbReference>
<evidence type="ECO:0000256" key="14">
    <source>
        <dbReference type="ARBA" id="ARBA00047366"/>
    </source>
</evidence>
<evidence type="ECO:0000256" key="13">
    <source>
        <dbReference type="ARBA" id="ARBA00044313"/>
    </source>
</evidence>
<comment type="similarity">
    <text evidence="2">Belongs to the class-I aminoacyl-tRNA synthetase family. Glutamate--tRNA ligase type 1 subfamily.</text>
</comment>
<dbReference type="FunFam" id="3.40.50.620:FF:000045">
    <property type="entry name" value="Glutamate--tRNA ligase, mitochondrial"/>
    <property type="match status" value="1"/>
</dbReference>
<accession>A0A9Q0RY04</accession>
<dbReference type="GO" id="GO:0050561">
    <property type="term" value="F:glutamate-tRNA(Gln) ligase activity"/>
    <property type="evidence" value="ECO:0007669"/>
    <property type="project" value="UniProtKB-EC"/>
</dbReference>
<keyword evidence="4 17" id="KW-0436">Ligase</keyword>
<dbReference type="SUPFAM" id="SSF48163">
    <property type="entry name" value="An anticodon-binding domain of class I aminoacyl-tRNA synthetases"/>
    <property type="match status" value="1"/>
</dbReference>
<evidence type="ECO:0000256" key="7">
    <source>
        <dbReference type="ARBA" id="ARBA00022917"/>
    </source>
</evidence>
<dbReference type="CDD" id="cd00808">
    <property type="entry name" value="GluRS_core"/>
    <property type="match status" value="1"/>
</dbReference>
<dbReference type="InterPro" id="IPR033910">
    <property type="entry name" value="GluRS_core"/>
</dbReference>
<dbReference type="InterPro" id="IPR020058">
    <property type="entry name" value="Glu/Gln-tRNA-synth_Ib_cat-dom"/>
</dbReference>
<sequence length="517" mass="59535">MFRLSTGFRNRFAVSQIKLSWRSCHTDESQPRPPPTVRVRFAPSPTGYLHLGGLRTALFNYLFAKSNNGKMILRIEDTDQSRLVEGATEQLCIDLKWAGIEIDEGPNIGGPFGPYIQSERLNIYRTEVKKLLENGTAYYCFCTERRLELLKKEQIRAREPTKYDNRCRHLTPVQIAEKLANKDTFCIRFKLDPHVDDYKDLIYGKMVYDVSAHEGDPVIIKSDGYPTYHFANVVDDHFMKITHVLRGVEWQISTTKHLLLYRAFKWVPPQYAHLPLLMNSDGSKLSKRQGNVNISHYRATGIRPQALINFITLSGGGFERKQGEKPRNYTMDELTKSFDITRINTNSGHLNPDALNECNRLDLIEQTNDPPSEAKLIEEVKDLVRKKYPENIKNLDLNDEHIRKILRWSLDRITNLNQLVDDELMFLWVLPVKTKHNLSKATVGKLVKTLTSVDNFDKQTLSSVLKEFSKEENMKPSELMPSIRMILSGAKEGPGVAEIMEILGKQNTLQRIEMKRK</sequence>
<feature type="domain" description="Aminoacyl-tRNA synthetase class I anticodon-binding" evidence="19">
    <location>
        <begin position="378"/>
        <end position="513"/>
    </location>
</feature>
<keyword evidence="6 17" id="KW-0067">ATP-binding</keyword>
<organism evidence="20 21">
    <name type="scientific">Pseudolycoriella hygida</name>
    <dbReference type="NCBI Taxonomy" id="35572"/>
    <lineage>
        <taxon>Eukaryota</taxon>
        <taxon>Metazoa</taxon>
        <taxon>Ecdysozoa</taxon>
        <taxon>Arthropoda</taxon>
        <taxon>Hexapoda</taxon>
        <taxon>Insecta</taxon>
        <taxon>Pterygota</taxon>
        <taxon>Neoptera</taxon>
        <taxon>Endopterygota</taxon>
        <taxon>Diptera</taxon>
        <taxon>Nematocera</taxon>
        <taxon>Sciaroidea</taxon>
        <taxon>Sciaridae</taxon>
        <taxon>Pseudolycoriella</taxon>
    </lineage>
</organism>
<dbReference type="InterPro" id="IPR001412">
    <property type="entry name" value="aa-tRNA-synth_I_CS"/>
</dbReference>
<dbReference type="GO" id="GO:0005739">
    <property type="term" value="C:mitochondrion"/>
    <property type="evidence" value="ECO:0007669"/>
    <property type="project" value="UniProtKB-SubCell"/>
</dbReference>
<keyword evidence="8 17" id="KW-0030">Aminoacyl-tRNA synthetase</keyword>
<dbReference type="InterPro" id="IPR014729">
    <property type="entry name" value="Rossmann-like_a/b/a_fold"/>
</dbReference>
<dbReference type="PRINTS" id="PR00987">
    <property type="entry name" value="TRNASYNTHGLU"/>
</dbReference>
<dbReference type="EC" id="6.1.1.24" evidence="10"/>
<dbReference type="NCBIfam" id="TIGR00464">
    <property type="entry name" value="gltX_bact"/>
    <property type="match status" value="1"/>
</dbReference>
<dbReference type="InterPro" id="IPR049940">
    <property type="entry name" value="GluQ/Sye"/>
</dbReference>
<dbReference type="InterPro" id="IPR000924">
    <property type="entry name" value="Glu/Gln-tRNA-synth"/>
</dbReference>
<comment type="catalytic activity">
    <reaction evidence="15">
        <text>tRNA(Glx) + L-glutamate + ATP = L-glutamyl-tRNA(Glx) + AMP + diphosphate</text>
        <dbReference type="Rhea" id="RHEA:18397"/>
        <dbReference type="Rhea" id="RHEA-COMP:9713"/>
        <dbReference type="Rhea" id="RHEA-COMP:9716"/>
        <dbReference type="ChEBI" id="CHEBI:29985"/>
        <dbReference type="ChEBI" id="CHEBI:30616"/>
        <dbReference type="ChEBI" id="CHEBI:33019"/>
        <dbReference type="ChEBI" id="CHEBI:78442"/>
        <dbReference type="ChEBI" id="CHEBI:78520"/>
        <dbReference type="ChEBI" id="CHEBI:456215"/>
        <dbReference type="EC" id="6.1.1.24"/>
    </reaction>
    <physiologicalReaction direction="left-to-right" evidence="15">
        <dbReference type="Rhea" id="RHEA:18398"/>
    </physiologicalReaction>
</comment>
<dbReference type="InterPro" id="IPR004527">
    <property type="entry name" value="Glu-tRNA-ligase_bac/mito"/>
</dbReference>
<evidence type="ECO:0000313" key="21">
    <source>
        <dbReference type="Proteomes" id="UP001151699"/>
    </source>
</evidence>
<evidence type="ECO:0000256" key="11">
    <source>
        <dbReference type="ARBA" id="ARBA00044142"/>
    </source>
</evidence>
<dbReference type="InterPro" id="IPR008925">
    <property type="entry name" value="aa_tRNA-synth_I_cd-bd_sf"/>
</dbReference>
<dbReference type="OrthoDB" id="428822at2759"/>
<keyword evidence="7 17" id="KW-0648">Protein biosynthesis</keyword>
<evidence type="ECO:0000256" key="12">
    <source>
        <dbReference type="ARBA" id="ARBA00044251"/>
    </source>
</evidence>
<dbReference type="HAMAP" id="MF_00022">
    <property type="entry name" value="Glu_tRNA_synth_type1"/>
    <property type="match status" value="1"/>
</dbReference>
<dbReference type="SUPFAM" id="SSF52374">
    <property type="entry name" value="Nucleotidylyl transferase"/>
    <property type="match status" value="1"/>
</dbReference>
<dbReference type="GO" id="GO:0000049">
    <property type="term" value="F:tRNA binding"/>
    <property type="evidence" value="ECO:0007669"/>
    <property type="project" value="InterPro"/>
</dbReference>
<proteinExistence type="inferred from homology"/>
<comment type="catalytic activity">
    <reaction evidence="16">
        <text>tRNA(Gln) + L-glutamate + ATP = L-glutamyl-tRNA(Gln) + AMP + diphosphate</text>
        <dbReference type="Rhea" id="RHEA:64612"/>
        <dbReference type="Rhea" id="RHEA-COMP:9662"/>
        <dbReference type="Rhea" id="RHEA-COMP:9684"/>
        <dbReference type="ChEBI" id="CHEBI:29985"/>
        <dbReference type="ChEBI" id="CHEBI:30616"/>
        <dbReference type="ChEBI" id="CHEBI:33019"/>
        <dbReference type="ChEBI" id="CHEBI:78442"/>
        <dbReference type="ChEBI" id="CHEBI:78520"/>
        <dbReference type="ChEBI" id="CHEBI:456215"/>
    </reaction>
    <physiologicalReaction direction="left-to-right" evidence="16">
        <dbReference type="Rhea" id="RHEA:64613"/>
    </physiologicalReaction>
</comment>
<dbReference type="GO" id="GO:0005524">
    <property type="term" value="F:ATP binding"/>
    <property type="evidence" value="ECO:0007669"/>
    <property type="project" value="UniProtKB-KW"/>
</dbReference>
<dbReference type="Pfam" id="PF19269">
    <property type="entry name" value="Anticodon_2"/>
    <property type="match status" value="1"/>
</dbReference>
<evidence type="ECO:0000256" key="4">
    <source>
        <dbReference type="ARBA" id="ARBA00022598"/>
    </source>
</evidence>
<evidence type="ECO:0000256" key="2">
    <source>
        <dbReference type="ARBA" id="ARBA00007894"/>
    </source>
</evidence>
<evidence type="ECO:0000256" key="15">
    <source>
        <dbReference type="ARBA" id="ARBA00047479"/>
    </source>
</evidence>
<comment type="subcellular location">
    <subcellularLocation>
        <location evidence="1">Mitochondrion</location>
    </subcellularLocation>
</comment>
<comment type="catalytic activity">
    <reaction evidence="14">
        <text>tRNA(Glu) + L-glutamate + ATP = L-glutamyl-tRNA(Glu) + AMP + diphosphate</text>
        <dbReference type="Rhea" id="RHEA:23540"/>
        <dbReference type="Rhea" id="RHEA-COMP:9663"/>
        <dbReference type="Rhea" id="RHEA-COMP:9680"/>
        <dbReference type="ChEBI" id="CHEBI:29985"/>
        <dbReference type="ChEBI" id="CHEBI:30616"/>
        <dbReference type="ChEBI" id="CHEBI:33019"/>
        <dbReference type="ChEBI" id="CHEBI:78442"/>
        <dbReference type="ChEBI" id="CHEBI:78520"/>
        <dbReference type="ChEBI" id="CHEBI:456215"/>
        <dbReference type="EC" id="6.1.1.17"/>
    </reaction>
    <physiologicalReaction direction="left-to-right" evidence="14">
        <dbReference type="Rhea" id="RHEA:23541"/>
    </physiologicalReaction>
</comment>
<dbReference type="PANTHER" id="PTHR43311">
    <property type="entry name" value="GLUTAMATE--TRNA LIGASE"/>
    <property type="match status" value="1"/>
</dbReference>
<reference evidence="20" key="1">
    <citation type="submission" date="2022-07" db="EMBL/GenBank/DDBJ databases">
        <authorList>
            <person name="Trinca V."/>
            <person name="Uliana J.V.C."/>
            <person name="Torres T.T."/>
            <person name="Ward R.J."/>
            <person name="Monesi N."/>
        </authorList>
    </citation>
    <scope>NUCLEOTIDE SEQUENCE</scope>
    <source>
        <strain evidence="20">HSMRA1968</strain>
        <tissue evidence="20">Whole embryos</tissue>
    </source>
</reference>
<evidence type="ECO:0000259" key="18">
    <source>
        <dbReference type="Pfam" id="PF00749"/>
    </source>
</evidence>
<evidence type="ECO:0000256" key="3">
    <source>
        <dbReference type="ARBA" id="ARBA00012835"/>
    </source>
</evidence>
<dbReference type="Pfam" id="PF00749">
    <property type="entry name" value="tRNA-synt_1c"/>
    <property type="match status" value="1"/>
</dbReference>
<evidence type="ECO:0000313" key="20">
    <source>
        <dbReference type="EMBL" id="KAJ6636388.1"/>
    </source>
</evidence>
<dbReference type="GO" id="GO:0006424">
    <property type="term" value="P:glutamyl-tRNA aminoacylation"/>
    <property type="evidence" value="ECO:0007669"/>
    <property type="project" value="InterPro"/>
</dbReference>
<dbReference type="PROSITE" id="PS00178">
    <property type="entry name" value="AA_TRNA_LIGASE_I"/>
    <property type="match status" value="1"/>
</dbReference>
<dbReference type="PANTHER" id="PTHR43311:SF2">
    <property type="entry name" value="GLUTAMATE--TRNA LIGASE, MITOCHONDRIAL-RELATED"/>
    <property type="match status" value="1"/>
</dbReference>
<evidence type="ECO:0000256" key="9">
    <source>
        <dbReference type="ARBA" id="ARBA00030865"/>
    </source>
</evidence>
<evidence type="ECO:0000256" key="1">
    <source>
        <dbReference type="ARBA" id="ARBA00004173"/>
    </source>
</evidence>
<dbReference type="GO" id="GO:0008270">
    <property type="term" value="F:zinc ion binding"/>
    <property type="evidence" value="ECO:0007669"/>
    <property type="project" value="InterPro"/>
</dbReference>
<dbReference type="Proteomes" id="UP001151699">
    <property type="component" value="Chromosome C"/>
</dbReference>